<dbReference type="PROSITE" id="PS50176">
    <property type="entry name" value="ARM_REPEAT"/>
    <property type="match status" value="1"/>
</dbReference>
<dbReference type="InterPro" id="IPR032675">
    <property type="entry name" value="LRR_dom_sf"/>
</dbReference>
<dbReference type="CDD" id="cd22155">
    <property type="entry name" value="F-box_AtADLO1-like"/>
    <property type="match status" value="1"/>
</dbReference>
<dbReference type="InterPro" id="IPR011989">
    <property type="entry name" value="ARM-like"/>
</dbReference>
<dbReference type="PANTHER" id="PTHR46976">
    <property type="entry name" value="PROTEIN ARABIDILLO 1"/>
    <property type="match status" value="1"/>
</dbReference>
<dbReference type="SMART" id="SM00185">
    <property type="entry name" value="ARM"/>
    <property type="match status" value="3"/>
</dbReference>
<keyword evidence="1" id="KW-0677">Repeat</keyword>
<dbReference type="InterPro" id="IPR001810">
    <property type="entry name" value="F-box_dom"/>
</dbReference>
<evidence type="ECO:0000313" key="4">
    <source>
        <dbReference type="EMBL" id="KAF2603085.1"/>
    </source>
</evidence>
<dbReference type="EMBL" id="QGKY02000094">
    <property type="protein sequence ID" value="KAF2603085.1"/>
    <property type="molecule type" value="Genomic_DNA"/>
</dbReference>
<dbReference type="InterPro" id="IPR000225">
    <property type="entry name" value="Armadillo"/>
</dbReference>
<dbReference type="SUPFAM" id="SSF52047">
    <property type="entry name" value="RNI-like"/>
    <property type="match status" value="1"/>
</dbReference>
<reference evidence="4" key="1">
    <citation type="submission" date="2019-12" db="EMBL/GenBank/DDBJ databases">
        <title>Genome sequencing and annotation of Brassica cretica.</title>
        <authorList>
            <person name="Studholme D.J."/>
            <person name="Sarris P.F."/>
        </authorList>
    </citation>
    <scope>NUCLEOTIDE SEQUENCE</scope>
    <source>
        <strain evidence="4">PFS-102/07</strain>
        <tissue evidence="4">Leaf</tissue>
    </source>
</reference>
<comment type="caution">
    <text evidence="4">The sequence shown here is derived from an EMBL/GenBank/DDBJ whole genome shotgun (WGS) entry which is preliminary data.</text>
</comment>
<dbReference type="PANTHER" id="PTHR46976:SF3">
    <property type="entry name" value="PROTEIN ARABIDILLO 2"/>
    <property type="match status" value="1"/>
</dbReference>
<evidence type="ECO:0000256" key="2">
    <source>
        <dbReference type="PROSITE-ProRule" id="PRU00259"/>
    </source>
</evidence>
<organism evidence="4">
    <name type="scientific">Brassica cretica</name>
    <name type="common">Mustard</name>
    <dbReference type="NCBI Taxonomy" id="69181"/>
    <lineage>
        <taxon>Eukaryota</taxon>
        <taxon>Viridiplantae</taxon>
        <taxon>Streptophyta</taxon>
        <taxon>Embryophyta</taxon>
        <taxon>Tracheophyta</taxon>
        <taxon>Spermatophyta</taxon>
        <taxon>Magnoliopsida</taxon>
        <taxon>eudicotyledons</taxon>
        <taxon>Gunneridae</taxon>
        <taxon>Pentapetalae</taxon>
        <taxon>rosids</taxon>
        <taxon>malvids</taxon>
        <taxon>Brassicales</taxon>
        <taxon>Brassicaceae</taxon>
        <taxon>Brassiceae</taxon>
        <taxon>Brassica</taxon>
    </lineage>
</organism>
<protein>
    <recommendedName>
        <fullName evidence="3">F-box domain-containing protein</fullName>
    </recommendedName>
</protein>
<dbReference type="SUPFAM" id="SSF48371">
    <property type="entry name" value="ARM repeat"/>
    <property type="match status" value="1"/>
</dbReference>
<name>A0A8S9L8I7_BRACR</name>
<dbReference type="SMART" id="SM00367">
    <property type="entry name" value="LRR_CC"/>
    <property type="match status" value="3"/>
</dbReference>
<dbReference type="Gene3D" id="3.80.10.10">
    <property type="entry name" value="Ribonuclease Inhibitor"/>
    <property type="match status" value="1"/>
</dbReference>
<feature type="domain" description="F-box" evidence="3">
    <location>
        <begin position="94"/>
        <end position="134"/>
    </location>
</feature>
<proteinExistence type="predicted"/>
<dbReference type="SMART" id="SM00256">
    <property type="entry name" value="FBOX"/>
    <property type="match status" value="1"/>
</dbReference>
<sequence>MNVYCMSKKELLRLGSLLDEKCKCPSYVKDTRKDLYDDDDALMFVTSRGSGQDMSRRVRQRVEENKVVSPSCCSVIGYEDLAPKAQHYVDWTSLSYDTVLLLFTRLNYRDRASLASTCRTWRSLGASSCLWTSLDLRPHKFDLSMASSLSTRCANLHKVRFRGLDSADAIVNLRARNLREISGDYCRKITDATLSMIAARHEALESLQLGPDFCERITSDAVKVIAFCCPKLRKLRLSGMRDVNSEAIESLSKHCPQLSDVGFLDCLNINEEALGKVASLRYLSVAGTISMNWRVAAESWEKLPRLTALDASRTSVDHVSVSRLFKSSQSLRVVCALNCPLLEHDVALAKSCSDASTGLQERAAGALWGLSVSEANSIAIGQEGGIPPLIALAGSEAEDVHETAAGALWNLAFNPGNALRIVAEGGVTALVHLCSSSVSKMARFMAALALAYMFDGRMDEYAMIGTSSESASKSVSLAGARIKALKHIESFVTTFMEPQVFAAAALSSAPSMLAQVSEKVRIPEAGHLRCSGSEIGRFVTMLRNPSPILKACAAFALVQFTIPGGRHAMHHASLMQNAGEARILRSAAAAANMPREAKIFAKIVLRNLEHHHQAECSKGKKSVIL</sequence>
<dbReference type="AlphaFoldDB" id="A0A8S9L8I7"/>
<dbReference type="InterPro" id="IPR006553">
    <property type="entry name" value="Leu-rich_rpt_Cys-con_subtyp"/>
</dbReference>
<dbReference type="Pfam" id="PF00646">
    <property type="entry name" value="F-box"/>
    <property type="match status" value="1"/>
</dbReference>
<feature type="repeat" description="ARM" evidence="2">
    <location>
        <begin position="384"/>
        <end position="426"/>
    </location>
</feature>
<accession>A0A8S9L8I7</accession>
<evidence type="ECO:0000256" key="1">
    <source>
        <dbReference type="ARBA" id="ARBA00022737"/>
    </source>
</evidence>
<dbReference type="Pfam" id="PF00514">
    <property type="entry name" value="Arm"/>
    <property type="match status" value="1"/>
</dbReference>
<gene>
    <name evidence="4" type="ORF">F2Q70_00026470</name>
</gene>
<evidence type="ECO:0000259" key="3">
    <source>
        <dbReference type="SMART" id="SM00256"/>
    </source>
</evidence>
<dbReference type="Gene3D" id="1.25.10.10">
    <property type="entry name" value="Leucine-rich Repeat Variant"/>
    <property type="match status" value="1"/>
</dbReference>
<dbReference type="InterPro" id="IPR016024">
    <property type="entry name" value="ARM-type_fold"/>
</dbReference>